<dbReference type="Gene3D" id="3.40.50.12780">
    <property type="entry name" value="N-terminal domain of ligase-like"/>
    <property type="match status" value="1"/>
</dbReference>
<reference evidence="7 8" key="1">
    <citation type="journal article" date="2018" name="Nat. Genet.">
        <title>The Rosa genome provides new insights in the design of modern roses.</title>
        <authorList>
            <person name="Bendahmane M."/>
        </authorList>
    </citation>
    <scope>NUCLEOTIDE SEQUENCE [LARGE SCALE GENOMIC DNA]</scope>
    <source>
        <strain evidence="8">cv. Old Blush</strain>
    </source>
</reference>
<dbReference type="AlphaFoldDB" id="A0A2P6RTZ9"/>
<accession>A0A2P6RTZ9</accession>
<evidence type="ECO:0000256" key="2">
    <source>
        <dbReference type="ARBA" id="ARBA00006432"/>
    </source>
</evidence>
<keyword evidence="5" id="KW-0067">ATP-binding</keyword>
<evidence type="ECO:0000259" key="6">
    <source>
        <dbReference type="Pfam" id="PF00501"/>
    </source>
</evidence>
<dbReference type="Proteomes" id="UP000238479">
    <property type="component" value="Chromosome 2"/>
</dbReference>
<dbReference type="Gramene" id="PRQ49908">
    <property type="protein sequence ID" value="PRQ49908"/>
    <property type="gene ID" value="RchiOBHm_Chr2g0127181"/>
</dbReference>
<organism evidence="7 8">
    <name type="scientific">Rosa chinensis</name>
    <name type="common">China rose</name>
    <dbReference type="NCBI Taxonomy" id="74649"/>
    <lineage>
        <taxon>Eukaryota</taxon>
        <taxon>Viridiplantae</taxon>
        <taxon>Streptophyta</taxon>
        <taxon>Embryophyta</taxon>
        <taxon>Tracheophyta</taxon>
        <taxon>Spermatophyta</taxon>
        <taxon>Magnoliopsida</taxon>
        <taxon>eudicotyledons</taxon>
        <taxon>Gunneridae</taxon>
        <taxon>Pentapetalae</taxon>
        <taxon>rosids</taxon>
        <taxon>fabids</taxon>
        <taxon>Rosales</taxon>
        <taxon>Rosaceae</taxon>
        <taxon>Rosoideae</taxon>
        <taxon>Rosoideae incertae sedis</taxon>
        <taxon>Rosa</taxon>
    </lineage>
</organism>
<gene>
    <name evidence="7" type="ORF">RchiOBHm_Chr2g0127181</name>
</gene>
<dbReference type="GO" id="GO:0005829">
    <property type="term" value="C:cytosol"/>
    <property type="evidence" value="ECO:0007669"/>
    <property type="project" value="UniProtKB-SubCell"/>
</dbReference>
<dbReference type="InterPro" id="IPR042099">
    <property type="entry name" value="ANL_N_sf"/>
</dbReference>
<dbReference type="EMBL" id="PDCK01000040">
    <property type="protein sequence ID" value="PRQ49908.1"/>
    <property type="molecule type" value="Genomic_DNA"/>
</dbReference>
<feature type="domain" description="AMP-dependent synthetase/ligase" evidence="6">
    <location>
        <begin position="14"/>
        <end position="75"/>
    </location>
</feature>
<evidence type="ECO:0000313" key="7">
    <source>
        <dbReference type="EMBL" id="PRQ49908.1"/>
    </source>
</evidence>
<comment type="caution">
    <text evidence="7">The sequence shown here is derived from an EMBL/GenBank/DDBJ whole genome shotgun (WGS) entry which is preliminary data.</text>
</comment>
<evidence type="ECO:0000256" key="1">
    <source>
        <dbReference type="ARBA" id="ARBA00004514"/>
    </source>
</evidence>
<dbReference type="GO" id="GO:0016207">
    <property type="term" value="F:4-coumarate-CoA ligase activity"/>
    <property type="evidence" value="ECO:0007669"/>
    <property type="project" value="UniProtKB-EC"/>
</dbReference>
<dbReference type="InterPro" id="IPR000873">
    <property type="entry name" value="AMP-dep_synth/lig_dom"/>
</dbReference>
<comment type="similarity">
    <text evidence="2">Belongs to the ATP-dependent AMP-binding enzyme family.</text>
</comment>
<dbReference type="EC" id="6.2.1.12" evidence="7"/>
<evidence type="ECO:0000256" key="3">
    <source>
        <dbReference type="ARBA" id="ARBA00022598"/>
    </source>
</evidence>
<dbReference type="Pfam" id="PF00501">
    <property type="entry name" value="AMP-binding"/>
    <property type="match status" value="1"/>
</dbReference>
<dbReference type="SUPFAM" id="SSF56801">
    <property type="entry name" value="Acetyl-CoA synthetase-like"/>
    <property type="match status" value="1"/>
</dbReference>
<name>A0A2P6RTZ9_ROSCH</name>
<keyword evidence="8" id="KW-1185">Reference proteome</keyword>
<dbReference type="GO" id="GO:0005524">
    <property type="term" value="F:ATP binding"/>
    <property type="evidence" value="ECO:0007669"/>
    <property type="project" value="UniProtKB-KW"/>
</dbReference>
<dbReference type="PANTHER" id="PTHR43859:SF57">
    <property type="entry name" value="ACYL-ACTIVATING ENZYME 8-RELATED"/>
    <property type="match status" value="1"/>
</dbReference>
<sequence length="85" mass="9868">MVESGDPDFQWALPENEWDPMTLNYTSGTTSSPKGVVHCHRGLFIITVNSLLDWAVPRQPVYLWTLPMFHANDWSYPYGIPRFRL</sequence>
<evidence type="ECO:0000256" key="4">
    <source>
        <dbReference type="ARBA" id="ARBA00022741"/>
    </source>
</evidence>
<dbReference type="PANTHER" id="PTHR43859">
    <property type="entry name" value="ACYL-ACTIVATING ENZYME"/>
    <property type="match status" value="1"/>
</dbReference>
<proteinExistence type="inferred from homology"/>
<evidence type="ECO:0000313" key="8">
    <source>
        <dbReference type="Proteomes" id="UP000238479"/>
    </source>
</evidence>
<keyword evidence="3 7" id="KW-0436">Ligase</keyword>
<dbReference type="STRING" id="74649.A0A2P6RTZ9"/>
<comment type="subcellular location">
    <subcellularLocation>
        <location evidence="1">Cytoplasm</location>
        <location evidence="1">Cytosol</location>
    </subcellularLocation>
</comment>
<dbReference type="PROSITE" id="PS00455">
    <property type="entry name" value="AMP_BINDING"/>
    <property type="match status" value="1"/>
</dbReference>
<dbReference type="InterPro" id="IPR020845">
    <property type="entry name" value="AMP-binding_CS"/>
</dbReference>
<protein>
    <submittedName>
        <fullName evidence="7">Putative 4-coumarate--CoA ligase</fullName>
        <ecNumber evidence="7">6.2.1.12</ecNumber>
    </submittedName>
</protein>
<keyword evidence="4" id="KW-0547">Nucleotide-binding</keyword>
<evidence type="ECO:0000256" key="5">
    <source>
        <dbReference type="ARBA" id="ARBA00022840"/>
    </source>
</evidence>